<dbReference type="EMBL" id="CP056072">
    <property type="protein sequence ID" value="UKK02939.2"/>
    <property type="molecule type" value="Genomic_DNA"/>
</dbReference>
<proteinExistence type="predicted"/>
<dbReference type="SUPFAM" id="SSF48452">
    <property type="entry name" value="TPR-like"/>
    <property type="match status" value="1"/>
</dbReference>
<organism evidence="1 2">
    <name type="scientific">Theileria orientalis</name>
    <dbReference type="NCBI Taxonomy" id="68886"/>
    <lineage>
        <taxon>Eukaryota</taxon>
        <taxon>Sar</taxon>
        <taxon>Alveolata</taxon>
        <taxon>Apicomplexa</taxon>
        <taxon>Aconoidasida</taxon>
        <taxon>Piroplasmida</taxon>
        <taxon>Theileriidae</taxon>
        <taxon>Theileria</taxon>
    </lineage>
</organism>
<dbReference type="Proteomes" id="UP000244811">
    <property type="component" value="Chromosome 4"/>
</dbReference>
<evidence type="ECO:0000313" key="2">
    <source>
        <dbReference type="Proteomes" id="UP000244811"/>
    </source>
</evidence>
<reference evidence="1" key="1">
    <citation type="submission" date="2022-07" db="EMBL/GenBank/DDBJ databases">
        <title>Evaluation of T. orientalis genome assembly methods using nanopore sequencing and analysis of variation between genomes.</title>
        <authorList>
            <person name="Yam J."/>
            <person name="Micallef M.L."/>
            <person name="Liu M."/>
            <person name="Djordjevic S.P."/>
            <person name="Bogema D.R."/>
            <person name="Jenkins C."/>
        </authorList>
    </citation>
    <scope>NUCLEOTIDE SEQUENCE</scope>
    <source>
        <strain evidence="1">Goon Nure</strain>
    </source>
</reference>
<name>A0A976QU56_THEOR</name>
<protein>
    <submittedName>
        <fullName evidence="1">Uncharacterized protein</fullName>
    </submittedName>
</protein>
<evidence type="ECO:0000313" key="1">
    <source>
        <dbReference type="EMBL" id="UKK02939.2"/>
    </source>
</evidence>
<dbReference type="InterPro" id="IPR011990">
    <property type="entry name" value="TPR-like_helical_dom_sf"/>
</dbReference>
<gene>
    <name evidence="1" type="ORF">MACK_003040</name>
</gene>
<accession>A0A976QU56</accession>
<sequence>MVSKLRSGSHILMYGFNTNNKESLNKFVDAFNESYNHLYLTSNWNDLKKFVNDSFIVFESLTQDEYFRNSESLLVNNFNTLSTINYSLSIDDSMSRLASNNDLLYSNIVLNLVLSSCVKINNNDSALEFQELDLLVTKYNIYTNLYLSLVDVYIKLCEFDNAVESLIQLGIVHYYLRIAMNRYIVDNIGGSDMRVKAVCCNVYRDLYRRGIYIYDFVPVDGPGVIRHVVEYWKNQIDLEVWSLLIKILLNLDSIYNLINKIECIPFSLRVQIFSRVTFLFNHSSLSVTDPKTLDKSEGTWDQFEQNYESAESFDNMESKNEVYSYLNDRKFLENVVGRISKAYIVSHVFSSSFNFQCFFIEGMLLFSHLCKDFYYEVFSMVYSILFDVLQIFISINFYYRYYNKKEMTNKLLYGCLGMCKLHFKHYNFIPPVLQLVYNQQRLDRKMNSVLFDRLLPRYSKDSSLINNFRNPILGFFKISAVLKSDLEYNFLFHASNTFEFDPVYYEYFVMNPNTQINYGQSPVQFNLDFKNLELVRFKERLASSSGGFGTLMINGTKISKFNESQDVYNHEHFMRCLYNRSSNTRIRNLTRTRYFRRYYGLYLRNHYDGNWMARQYPDKILVIVISCCFMMDDIYSFIHYSQSLEYLQYKDTLKSKNRAIIRTLLPFVPNRSSKDAKKILLFQKHIKKRLMFSLMSSKNFIPFIPNLNKNHRPLSKFIFRSEPKPKCEIYLKGNGETGSKISFKITVTRDIRSSLSALSVKSLKNPLLSSSKASYGHSHNHADFRNTRANRRSIVKYNTNLNVFLNTHTTGENIDNKRFFGSGSKCIHSSMGSSFKDCNFCNNLNTFKHISHLLHLIDLLSHHLFTLNLSCSLDYSLHFRNTTKEAGWPKQSDYNQNVTVHSADLASRFSDIISQIDKTFSSTHYTYHYNGKYPYRILSEVMENAVLLSLSTVFHEKYYNHLVSRLAIYHLIKGRFKIAVTLIKRTLSDSNMYNINYGASDSHLKENYICEIDRPFKIQILSKVYIELLNDMHSFRELYVSKDSKTESETKDETKLRVEVKTGSNLGGKTRTNPKDGTDSHDEYYYGYRMGLMRALAHLKDASSKFMESMSMLDSRYRKMVCDLPGGESCTQLFANTAMPFDGDGYRSTMKRATESLLHSISLDPLDYKAWYYLAQCSLYSNDLHFAHRCCKRSIECFDSSVASWITRVICCNTRVRTCSPFYTTDEQWEEYIVKRSFENSVSFVSLPSPFEPLLPLHINSFEGLESHFKNCVGDDTEDCVFTLRSLENHGSVYVASAILQHVTRNHANFNPFFPWELSYLGAVQSKYRRGTSHNYDTTAPGTPRSDRFTSEFISNVRKMVSSSVESSYPVCAVPFIKLILETFLKKQFNLQCRHHADSLFSYNSAVMSQNFLEEELYGWATCIECLAQIGEAEVSQILLPVLDIYLEYYSLDKTRKRAEKNVCRSLHFNRNDKNLVRSFFSDEPVCTTDFMSEYKYLTVYTWCYNTGGSVDSLKTVLQHVRNCNSRGSSRKFFLLENRLLVGLKEYKKSVQLSNQLHRNTMKISQNTDFDLEYRSLLAFTYSLKMVGEAEKSKTVSDFAKQMHLTTPVLKLDLCLNIPF</sequence>